<sequence>MRITSVWFWWLTAHLLRTLVGLDHESGAEAGRPSESEEGGSAVFIIIIAIHHQPGRPPALRMTALFQSIKDVWRMVGSADKDAIINAA</sequence>
<evidence type="ECO:0008006" key="4">
    <source>
        <dbReference type="Google" id="ProtNLM"/>
    </source>
</evidence>
<evidence type="ECO:0000256" key="1">
    <source>
        <dbReference type="SAM" id="SignalP"/>
    </source>
</evidence>
<gene>
    <name evidence="2" type="ORF">THARTR1_00484</name>
</gene>
<protein>
    <recommendedName>
        <fullName evidence="4">Secreted protein</fullName>
    </recommendedName>
</protein>
<proteinExistence type="predicted"/>
<feature type="chain" id="PRO_5014365464" description="Secreted protein" evidence="1">
    <location>
        <begin position="22"/>
        <end position="88"/>
    </location>
</feature>
<evidence type="ECO:0000313" key="3">
    <source>
        <dbReference type="Proteomes" id="UP000236290"/>
    </source>
</evidence>
<dbReference type="Proteomes" id="UP000236290">
    <property type="component" value="Unassembled WGS sequence"/>
</dbReference>
<evidence type="ECO:0000313" key="2">
    <source>
        <dbReference type="EMBL" id="PNP60460.1"/>
    </source>
</evidence>
<feature type="signal peptide" evidence="1">
    <location>
        <begin position="1"/>
        <end position="21"/>
    </location>
</feature>
<reference evidence="2 3" key="1">
    <citation type="submission" date="2017-02" db="EMBL/GenBank/DDBJ databases">
        <title>Genomes of Trichoderma spp. with biocontrol activity.</title>
        <authorList>
            <person name="Gardiner D."/>
            <person name="Kazan K."/>
            <person name="Vos C."/>
            <person name="Harvey P."/>
        </authorList>
    </citation>
    <scope>NUCLEOTIDE SEQUENCE [LARGE SCALE GENOMIC DNA]</scope>
    <source>
        <strain evidence="2 3">Tr1</strain>
    </source>
</reference>
<organism evidence="2 3">
    <name type="scientific">Trichoderma harzianum</name>
    <name type="common">Hypocrea lixii</name>
    <dbReference type="NCBI Taxonomy" id="5544"/>
    <lineage>
        <taxon>Eukaryota</taxon>
        <taxon>Fungi</taxon>
        <taxon>Dikarya</taxon>
        <taxon>Ascomycota</taxon>
        <taxon>Pezizomycotina</taxon>
        <taxon>Sordariomycetes</taxon>
        <taxon>Hypocreomycetidae</taxon>
        <taxon>Hypocreales</taxon>
        <taxon>Hypocreaceae</taxon>
        <taxon>Trichoderma</taxon>
    </lineage>
</organism>
<name>A0A2K0URR7_TRIHA</name>
<dbReference type="AlphaFoldDB" id="A0A2K0URR7"/>
<dbReference type="EMBL" id="MTYI01000004">
    <property type="protein sequence ID" value="PNP60460.1"/>
    <property type="molecule type" value="Genomic_DNA"/>
</dbReference>
<keyword evidence="1" id="KW-0732">Signal</keyword>
<comment type="caution">
    <text evidence="2">The sequence shown here is derived from an EMBL/GenBank/DDBJ whole genome shotgun (WGS) entry which is preliminary data.</text>
</comment>
<accession>A0A2K0URR7</accession>